<evidence type="ECO:0008006" key="3">
    <source>
        <dbReference type="Google" id="ProtNLM"/>
    </source>
</evidence>
<gene>
    <name evidence="1" type="ORF">MPEBLZ_03801</name>
</gene>
<evidence type="ECO:0000313" key="2">
    <source>
        <dbReference type="Proteomes" id="UP000050360"/>
    </source>
</evidence>
<dbReference type="AlphaFoldDB" id="A0A0P8C4V1"/>
<proteinExistence type="predicted"/>
<dbReference type="Proteomes" id="UP000050360">
    <property type="component" value="Unassembled WGS sequence"/>
</dbReference>
<comment type="caution">
    <text evidence="1">The sequence shown here is derived from an EMBL/GenBank/DDBJ whole genome shotgun (WGS) entry which is preliminary data.</text>
</comment>
<reference evidence="1 2" key="1">
    <citation type="submission" date="2015-09" db="EMBL/GenBank/DDBJ databases">
        <title>A metagenomics-based metabolic model of nitrate-dependent anaerobic oxidation of methane by Methanoperedens-like archaea.</title>
        <authorList>
            <person name="Arshad A."/>
            <person name="Speth D.R."/>
            <person name="De Graaf R.M."/>
            <person name="Op Den Camp H.J."/>
            <person name="Jetten M.S."/>
            <person name="Welte C.U."/>
        </authorList>
    </citation>
    <scope>NUCLEOTIDE SEQUENCE [LARGE SCALE GENOMIC DNA]</scope>
</reference>
<protein>
    <recommendedName>
        <fullName evidence="3">DUF4143 domain-containing protein</fullName>
    </recommendedName>
</protein>
<dbReference type="EMBL" id="LKCM01000323">
    <property type="protein sequence ID" value="KPQ41649.1"/>
    <property type="molecule type" value="Genomic_DNA"/>
</dbReference>
<name>A0A0P8C4V1_9EURY</name>
<evidence type="ECO:0000313" key="1">
    <source>
        <dbReference type="EMBL" id="KPQ41649.1"/>
    </source>
</evidence>
<organism evidence="1 2">
    <name type="scientific">Candidatus Methanoperedens nitratireducens</name>
    <dbReference type="NCBI Taxonomy" id="1392998"/>
    <lineage>
        <taxon>Archaea</taxon>
        <taxon>Methanobacteriati</taxon>
        <taxon>Methanobacteriota</taxon>
        <taxon>Stenosarchaea group</taxon>
        <taxon>Methanomicrobia</taxon>
        <taxon>Methanosarcinales</taxon>
        <taxon>ANME-2 cluster</taxon>
        <taxon>Candidatus Methanoperedentaceae</taxon>
        <taxon>Candidatus Methanoperedens</taxon>
    </lineage>
</organism>
<accession>A0A0P8C4V1</accession>
<sequence>MEAFFYLADRYGFEDRDVSFEEARPTIEKLRNFAVQNFIGDLFASAYHGKKEYYVTPSKELDFIITVRNKAVIIGEVKWGKYDSNDLKKFVEKTTFIKAEKIFITKNKNEMKMDNIKIMDVDDILAMVK</sequence>